<evidence type="ECO:0000256" key="8">
    <source>
        <dbReference type="ARBA" id="ARBA00031445"/>
    </source>
</evidence>
<dbReference type="OrthoDB" id="9789797at2"/>
<proteinExistence type="inferred from homology"/>
<keyword evidence="12" id="KW-0448">Lipopolysaccharide biosynthesis</keyword>
<protein>
    <recommendedName>
        <fullName evidence="5 12">3-deoxy-D-manno-octulosonic acid transferase</fullName>
        <shortName evidence="12">Kdo transferase</shortName>
        <ecNumber evidence="4 12">2.4.99.12</ecNumber>
    </recommendedName>
    <alternativeName>
        <fullName evidence="8 12">Lipid IV(A) 3-deoxy-D-manno-octulosonic acid transferase</fullName>
    </alternativeName>
</protein>
<dbReference type="SUPFAM" id="SSF53756">
    <property type="entry name" value="UDP-Glycosyltransferase/glycogen phosphorylase"/>
    <property type="match status" value="1"/>
</dbReference>
<dbReference type="Gene3D" id="3.40.50.2000">
    <property type="entry name" value="Glycogen Phosphorylase B"/>
    <property type="match status" value="1"/>
</dbReference>
<keyword evidence="12" id="KW-0472">Membrane</keyword>
<evidence type="ECO:0000259" key="13">
    <source>
        <dbReference type="Pfam" id="PF04413"/>
    </source>
</evidence>
<dbReference type="GO" id="GO:0009245">
    <property type="term" value="P:lipid A biosynthetic process"/>
    <property type="evidence" value="ECO:0007669"/>
    <property type="project" value="TreeGrafter"/>
</dbReference>
<dbReference type="GO" id="GO:0043842">
    <property type="term" value="F:Kdo transferase activity"/>
    <property type="evidence" value="ECO:0007669"/>
    <property type="project" value="UniProtKB-EC"/>
</dbReference>
<evidence type="ECO:0000256" key="4">
    <source>
        <dbReference type="ARBA" id="ARBA00012621"/>
    </source>
</evidence>
<keyword evidence="15" id="KW-1185">Reference proteome</keyword>
<keyword evidence="12" id="KW-0812">Transmembrane</keyword>
<feature type="domain" description="3-deoxy-D-manno-octulosonic-acid transferase N-terminal" evidence="13">
    <location>
        <begin position="33"/>
        <end position="211"/>
    </location>
</feature>
<dbReference type="UniPathway" id="UPA00958"/>
<dbReference type="FunFam" id="3.40.50.11720:FF:000001">
    <property type="entry name" value="3-deoxy-D-manno-octulosonic acid transferase"/>
    <property type="match status" value="1"/>
</dbReference>
<keyword evidence="14" id="KW-0328">Glycosyltransferase</keyword>
<evidence type="ECO:0000256" key="6">
    <source>
        <dbReference type="ARBA" id="ARBA00022679"/>
    </source>
</evidence>
<dbReference type="Gene3D" id="3.40.50.11720">
    <property type="entry name" value="3-Deoxy-D-manno-octulosonic-acid transferase, N-terminal domain"/>
    <property type="match status" value="1"/>
</dbReference>
<sequence>MRYIYTFIFYLAVPFIWFFMWLKGRKNPDYAKRHMERYGFYKNLLKPKPKGIVVHASSVGEVMVATPLVKALQARYPDLAITFTCMTPTGSDQIKKTFGESVTHCYLPFDLPFAIKRFLRFIDPKAVIIIETELWANLFYALKCQNIALMIANARLSARSSARYAKFQKTMGEILQCVDLIAPQDKLSADRYLAIGATPEQVKVTGNIKYDLTPSAEIYKKINENRGVFNKRPVWVAASTHEGEEEIILDAHQKLRTKFPNLLLVLVPRHLERFDAVATLIKNKNLSFVRRSEHQGVKNEAVLLADTMGELLFFYGLCDVAFIGGSLITRGGHNPLEAAAFKKPIVSGVEVFNFHDVYQQLNDAKAVSWVDKTVESVANEVGYLLQNPQERTRNGEAAYAVLQRNQGALEKLLGFMQPYLES</sequence>
<dbReference type="Pfam" id="PF04413">
    <property type="entry name" value="Glycos_transf_N"/>
    <property type="match status" value="1"/>
</dbReference>
<evidence type="ECO:0000256" key="1">
    <source>
        <dbReference type="ARBA" id="ARBA00004388"/>
    </source>
</evidence>
<feature type="site" description="Transition state stabilizer" evidence="11">
    <location>
        <position position="209"/>
    </location>
</feature>
<comment type="function">
    <text evidence="12">Involved in lipopolysaccharide (LPS) biosynthesis. Catalyzes the transfer of 3-deoxy-D-manno-octulosonate (Kdo) residue(s) from CMP-Kdo to lipid IV(A), the tetraacyldisaccharide-1,4'-bisphosphate precursor of lipid A.</text>
</comment>
<evidence type="ECO:0000256" key="5">
    <source>
        <dbReference type="ARBA" id="ARBA00019077"/>
    </source>
</evidence>
<keyword evidence="7" id="KW-0735">Signal-anchor</keyword>
<comment type="pathway">
    <text evidence="2 12">Bacterial outer membrane biogenesis; LPS core biosynthesis.</text>
</comment>
<dbReference type="PANTHER" id="PTHR42755:SF1">
    <property type="entry name" value="3-DEOXY-D-MANNO-OCTULOSONIC ACID TRANSFERASE, MITOCHONDRIAL-RELATED"/>
    <property type="match status" value="1"/>
</dbReference>
<dbReference type="RefSeq" id="WP_126599971.1">
    <property type="nucleotide sequence ID" value="NZ_LR134510.1"/>
</dbReference>
<dbReference type="GO" id="GO:0005886">
    <property type="term" value="C:plasma membrane"/>
    <property type="evidence" value="ECO:0007669"/>
    <property type="project" value="UniProtKB-SubCell"/>
</dbReference>
<reference evidence="14 15" key="1">
    <citation type="submission" date="2018-12" db="EMBL/GenBank/DDBJ databases">
        <authorList>
            <consortium name="Pathogen Informatics"/>
        </authorList>
    </citation>
    <scope>NUCLEOTIDE SEQUENCE [LARGE SCALE GENOMIC DNA]</scope>
    <source>
        <strain evidence="14 15">NCTC12871</strain>
    </source>
</reference>
<evidence type="ECO:0000256" key="7">
    <source>
        <dbReference type="ARBA" id="ARBA00022968"/>
    </source>
</evidence>
<evidence type="ECO:0000256" key="3">
    <source>
        <dbReference type="ARBA" id="ARBA00006380"/>
    </source>
</evidence>
<accession>A0A448TV13</accession>
<gene>
    <name evidence="14" type="primary">waaA</name>
    <name evidence="14" type="ORF">NCTC12871_01254</name>
</gene>
<comment type="catalytic activity">
    <reaction evidence="9 12">
        <text>lipid IVA (E. coli) + CMP-3-deoxy-beta-D-manno-octulosonate = alpha-Kdo-(2-&gt;6)-lipid IVA (E. coli) + CMP + H(+)</text>
        <dbReference type="Rhea" id="RHEA:28066"/>
        <dbReference type="ChEBI" id="CHEBI:15378"/>
        <dbReference type="ChEBI" id="CHEBI:58603"/>
        <dbReference type="ChEBI" id="CHEBI:60364"/>
        <dbReference type="ChEBI" id="CHEBI:60377"/>
        <dbReference type="ChEBI" id="CHEBI:85987"/>
        <dbReference type="EC" id="2.4.99.12"/>
    </reaction>
</comment>
<comment type="subcellular location">
    <subcellularLocation>
        <location evidence="1">Cell inner membrane</location>
        <topology evidence="1">Single-pass membrane protein</topology>
        <orientation evidence="1">Cytoplasmic side</orientation>
    </subcellularLocation>
    <subcellularLocation>
        <location evidence="12">Cell membrane</location>
    </subcellularLocation>
</comment>
<dbReference type="InterPro" id="IPR038107">
    <property type="entry name" value="Glycos_transf_N_sf"/>
</dbReference>
<keyword evidence="12" id="KW-1133">Transmembrane helix</keyword>
<organism evidence="14 15">
    <name type="scientific">Actinobacillus delphinicola</name>
    <dbReference type="NCBI Taxonomy" id="51161"/>
    <lineage>
        <taxon>Bacteria</taxon>
        <taxon>Pseudomonadati</taxon>
        <taxon>Pseudomonadota</taxon>
        <taxon>Gammaproteobacteria</taxon>
        <taxon>Pasteurellales</taxon>
        <taxon>Pasteurellaceae</taxon>
        <taxon>Actinobacillus</taxon>
    </lineage>
</organism>
<dbReference type="FunFam" id="3.40.50.2000:FF:000032">
    <property type="entry name" value="3-deoxy-D-manno-octulosonic acid transferase"/>
    <property type="match status" value="1"/>
</dbReference>
<evidence type="ECO:0000256" key="9">
    <source>
        <dbReference type="ARBA" id="ARBA00049183"/>
    </source>
</evidence>
<name>A0A448TV13_9PAST</name>
<keyword evidence="6 12" id="KW-0808">Transferase</keyword>
<evidence type="ECO:0000256" key="2">
    <source>
        <dbReference type="ARBA" id="ARBA00004713"/>
    </source>
</evidence>
<feature type="active site" description="Proton acceptor" evidence="10">
    <location>
        <position position="61"/>
    </location>
</feature>
<dbReference type="InterPro" id="IPR007507">
    <property type="entry name" value="Glycos_transf_N"/>
</dbReference>
<dbReference type="PANTHER" id="PTHR42755">
    <property type="entry name" value="3-DEOXY-MANNO-OCTULOSONATE CYTIDYLYLTRANSFERASE"/>
    <property type="match status" value="1"/>
</dbReference>
<dbReference type="NCBIfam" id="NF004388">
    <property type="entry name" value="PRK05749.1-4"/>
    <property type="match status" value="1"/>
</dbReference>
<dbReference type="KEGG" id="adp:NCTC12871_01254"/>
<dbReference type="InterPro" id="IPR039901">
    <property type="entry name" value="Kdotransferase"/>
</dbReference>
<dbReference type="GO" id="GO:0009244">
    <property type="term" value="P:lipopolysaccharide core region biosynthetic process"/>
    <property type="evidence" value="ECO:0007669"/>
    <property type="project" value="UniProtKB-UniRule"/>
</dbReference>
<dbReference type="EMBL" id="LR134510">
    <property type="protein sequence ID" value="VEJ09769.1"/>
    <property type="molecule type" value="Genomic_DNA"/>
</dbReference>
<feature type="transmembrane region" description="Helical" evidence="12">
    <location>
        <begin position="6"/>
        <end position="24"/>
    </location>
</feature>
<feature type="site" description="Transition state stabilizer" evidence="11">
    <location>
        <position position="131"/>
    </location>
</feature>
<dbReference type="AlphaFoldDB" id="A0A448TV13"/>
<evidence type="ECO:0000256" key="12">
    <source>
        <dbReference type="RuleBase" id="RU365103"/>
    </source>
</evidence>
<dbReference type="EC" id="2.4.99.12" evidence="4 12"/>
<evidence type="ECO:0000313" key="14">
    <source>
        <dbReference type="EMBL" id="VEJ09769.1"/>
    </source>
</evidence>
<evidence type="ECO:0000313" key="15">
    <source>
        <dbReference type="Proteomes" id="UP000279799"/>
    </source>
</evidence>
<dbReference type="Proteomes" id="UP000279799">
    <property type="component" value="Chromosome"/>
</dbReference>
<evidence type="ECO:0000256" key="10">
    <source>
        <dbReference type="PIRSR" id="PIRSR639901-1"/>
    </source>
</evidence>
<comment type="similarity">
    <text evidence="3">Belongs to the glycosyltransferase group 1 family. Glycosyltransferase 30 subfamily.</text>
</comment>
<evidence type="ECO:0000256" key="11">
    <source>
        <dbReference type="PIRSR" id="PIRSR639901-2"/>
    </source>
</evidence>
<keyword evidence="12" id="KW-1003">Cell membrane</keyword>